<feature type="transmembrane region" description="Helical" evidence="3">
    <location>
        <begin position="141"/>
        <end position="166"/>
    </location>
</feature>
<reference evidence="4" key="1">
    <citation type="submission" date="2019-07" db="EMBL/GenBank/DDBJ databases">
        <title>Toxilogical consequences of a new and cryptic species of cyanobacteria (Komarekiella delphini-convector) recovered from the epidermis of a bottlenose dolphin and 1500 ft. in the air.</title>
        <authorList>
            <person name="Brown A.O."/>
            <person name="Dvorak P."/>
            <person name="Villanueva C.D."/>
            <person name="Foss A.J."/>
            <person name="Garvey A.D."/>
            <person name="Gibson Q.A."/>
            <person name="Johansen J.R."/>
            <person name="Casamatta D.A."/>
        </authorList>
    </citation>
    <scope>NUCLEOTIDE SEQUENCE</scope>
    <source>
        <strain evidence="4">SJRDD-AB1</strain>
    </source>
</reference>
<feature type="transmembrane region" description="Helical" evidence="3">
    <location>
        <begin position="244"/>
        <end position="270"/>
    </location>
</feature>
<comment type="caution">
    <text evidence="4">The sequence shown here is derived from an EMBL/GenBank/DDBJ whole genome shotgun (WGS) entry which is preliminary data.</text>
</comment>
<evidence type="ECO:0000313" key="5">
    <source>
        <dbReference type="Proteomes" id="UP001165986"/>
    </source>
</evidence>
<name>A0AA40SW14_9NOST</name>
<keyword evidence="3" id="KW-1133">Transmembrane helix</keyword>
<keyword evidence="5" id="KW-1185">Reference proteome</keyword>
<dbReference type="AlphaFoldDB" id="A0AA40SW14"/>
<feature type="transmembrane region" description="Helical" evidence="3">
    <location>
        <begin position="212"/>
        <end position="232"/>
    </location>
</feature>
<evidence type="ECO:0000256" key="3">
    <source>
        <dbReference type="SAM" id="Phobius"/>
    </source>
</evidence>
<evidence type="ECO:0000256" key="2">
    <source>
        <dbReference type="SAM" id="MobiDB-lite"/>
    </source>
</evidence>
<evidence type="ECO:0000313" key="4">
    <source>
        <dbReference type="EMBL" id="MBD6616353.1"/>
    </source>
</evidence>
<keyword evidence="1" id="KW-0175">Coiled coil</keyword>
<accession>A0AA40SW14</accession>
<keyword evidence="3" id="KW-0472">Membrane</keyword>
<dbReference type="RefSeq" id="WP_191757584.1">
    <property type="nucleotide sequence ID" value="NZ_VJXY01000009.1"/>
</dbReference>
<feature type="region of interest" description="Disordered" evidence="2">
    <location>
        <begin position="382"/>
        <end position="409"/>
    </location>
</feature>
<gene>
    <name evidence="4" type="ORF">FNW02_11005</name>
</gene>
<keyword evidence="3" id="KW-0812">Transmembrane</keyword>
<evidence type="ECO:0000256" key="1">
    <source>
        <dbReference type="SAM" id="Coils"/>
    </source>
</evidence>
<feature type="compositionally biased region" description="Polar residues" evidence="2">
    <location>
        <begin position="390"/>
        <end position="409"/>
    </location>
</feature>
<dbReference type="Proteomes" id="UP001165986">
    <property type="component" value="Unassembled WGS sequence"/>
</dbReference>
<dbReference type="EMBL" id="VJXY01000009">
    <property type="protein sequence ID" value="MBD6616353.1"/>
    <property type="molecule type" value="Genomic_DNA"/>
</dbReference>
<protein>
    <submittedName>
        <fullName evidence="4">Uncharacterized protein</fullName>
    </submittedName>
</protein>
<sequence length="409" mass="45802">MNRKDIQEQCQSILKDLQQEIYQLLEEVQNKLQQVELQNLKENIQEEIASQISLLQRFGEYILKVQKSKPKSIAECITLQSKLKSAKVALYFLLMMKQEKIVLAKNIRHDIEYFINSKTFLGLIKNFFKQAVREWSAPTKILLGLAIAMPIYSIVIPGVFVITVLVTTLTQIDLLTEALNNSNAVPKSSNILDEKAKVKPSQIQLFFERSTLVMVAGFAGTFGSIISILIRLKKYQDTDYKGSVAPILVGFAKPLIGTAFGILVFTIINSNIISTIQVPKSSQEPENTDIKYYFFFSIAFVVGFSERLADDIIQRAEGVVMPSETVSKLQEAGENFQHSAQEIQGAGKDFQHSAKDIQEAGEDFQSSAKDIQEAAEDLKHSAANELAINYTESSPEDSSQTQKTQSEQI</sequence>
<proteinExistence type="predicted"/>
<feature type="coiled-coil region" evidence="1">
    <location>
        <begin position="7"/>
        <end position="50"/>
    </location>
</feature>
<organism evidence="4 5">
    <name type="scientific">Komarekiella delphini-convector SJRDD-AB1</name>
    <dbReference type="NCBI Taxonomy" id="2593771"/>
    <lineage>
        <taxon>Bacteria</taxon>
        <taxon>Bacillati</taxon>
        <taxon>Cyanobacteriota</taxon>
        <taxon>Cyanophyceae</taxon>
        <taxon>Nostocales</taxon>
        <taxon>Nostocaceae</taxon>
        <taxon>Komarekiella</taxon>
        <taxon>Komarekiella delphini-convector</taxon>
    </lineage>
</organism>